<evidence type="ECO:0000313" key="5">
    <source>
        <dbReference type="Proteomes" id="UP000078512"/>
    </source>
</evidence>
<dbReference type="PROSITE" id="PS00880">
    <property type="entry name" value="ACB_1"/>
    <property type="match status" value="1"/>
</dbReference>
<dbReference type="PRINTS" id="PR00689">
    <property type="entry name" value="ACOABINDINGP"/>
</dbReference>
<accession>A0A197KC02</accession>
<protein>
    <submittedName>
        <fullName evidence="4">ACBP-domain-containing protein</fullName>
    </submittedName>
</protein>
<dbReference type="CDD" id="cd00435">
    <property type="entry name" value="ACBP"/>
    <property type="match status" value="1"/>
</dbReference>
<dbReference type="Proteomes" id="UP000078512">
    <property type="component" value="Unassembled WGS sequence"/>
</dbReference>
<dbReference type="InterPro" id="IPR022408">
    <property type="entry name" value="Acyl-CoA-binding_prot_CS"/>
</dbReference>
<evidence type="ECO:0000259" key="3">
    <source>
        <dbReference type="PROSITE" id="PS51228"/>
    </source>
</evidence>
<dbReference type="AlphaFoldDB" id="A0A197KC02"/>
<dbReference type="GO" id="GO:0042761">
    <property type="term" value="P:very long-chain fatty acid biosynthetic process"/>
    <property type="evidence" value="ECO:0007669"/>
    <property type="project" value="EnsemblFungi"/>
</dbReference>
<dbReference type="InterPro" id="IPR035984">
    <property type="entry name" value="Acyl-CoA-binding_sf"/>
</dbReference>
<sequence length="104" mass="11469">MACVSVCLGSLQPFNLELQTPEPSAEFDAAAKKIKELTVSPSNDNLLKLYALFKQATVGDNDTTRPGAFDFKGKAKWDAWTEKKGLSQEDAEKQYIELVKDLTA</sequence>
<evidence type="ECO:0000256" key="1">
    <source>
        <dbReference type="ARBA" id="ARBA00005567"/>
    </source>
</evidence>
<comment type="similarity">
    <text evidence="1">Belongs to the ACBP family.</text>
</comment>
<name>A0A197KC02_9FUNG</name>
<dbReference type="SUPFAM" id="SSF47027">
    <property type="entry name" value="Acyl-CoA binding protein"/>
    <property type="match status" value="1"/>
</dbReference>
<keyword evidence="5" id="KW-1185">Reference proteome</keyword>
<evidence type="ECO:0000256" key="2">
    <source>
        <dbReference type="ARBA" id="ARBA00023121"/>
    </source>
</evidence>
<dbReference type="FunFam" id="1.20.80.10:FF:000010">
    <property type="entry name" value="Acyl-CoA-binding domain-containing protein 5"/>
    <property type="match status" value="1"/>
</dbReference>
<dbReference type="PROSITE" id="PS51228">
    <property type="entry name" value="ACB_2"/>
    <property type="match status" value="1"/>
</dbReference>
<dbReference type="PANTHER" id="PTHR23310">
    <property type="entry name" value="ACYL-COA-BINDING PROTEIN, ACBP"/>
    <property type="match status" value="1"/>
</dbReference>
<organism evidence="4 5">
    <name type="scientific">Linnemannia elongata AG-77</name>
    <dbReference type="NCBI Taxonomy" id="1314771"/>
    <lineage>
        <taxon>Eukaryota</taxon>
        <taxon>Fungi</taxon>
        <taxon>Fungi incertae sedis</taxon>
        <taxon>Mucoromycota</taxon>
        <taxon>Mortierellomycotina</taxon>
        <taxon>Mortierellomycetes</taxon>
        <taxon>Mortierellales</taxon>
        <taxon>Mortierellaceae</taxon>
        <taxon>Linnemannia</taxon>
    </lineage>
</organism>
<dbReference type="InterPro" id="IPR014352">
    <property type="entry name" value="FERM/acyl-CoA-bd_prot_sf"/>
</dbReference>
<dbReference type="OrthoDB" id="346910at2759"/>
<dbReference type="Pfam" id="PF00887">
    <property type="entry name" value="ACBP"/>
    <property type="match status" value="1"/>
</dbReference>
<reference evidence="4 5" key="1">
    <citation type="submission" date="2016-05" db="EMBL/GenBank/DDBJ databases">
        <title>Genome sequencing reveals origins of a unique bacterial endosymbiosis in the earliest lineages of terrestrial Fungi.</title>
        <authorList>
            <consortium name="DOE Joint Genome Institute"/>
            <person name="Uehling J."/>
            <person name="Gryganskyi A."/>
            <person name="Hameed K."/>
            <person name="Tschaplinski T."/>
            <person name="Misztal P."/>
            <person name="Wu S."/>
            <person name="Desiro A."/>
            <person name="Vande Pol N."/>
            <person name="Du Z.-Y."/>
            <person name="Zienkiewicz A."/>
            <person name="Zienkiewicz K."/>
            <person name="Morin E."/>
            <person name="Tisserant E."/>
            <person name="Splivallo R."/>
            <person name="Hainaut M."/>
            <person name="Henrissat B."/>
            <person name="Ohm R."/>
            <person name="Kuo A."/>
            <person name="Yan J."/>
            <person name="Lipzen A."/>
            <person name="Nolan M."/>
            <person name="Labutti K."/>
            <person name="Barry K."/>
            <person name="Goldstein A."/>
            <person name="Labbe J."/>
            <person name="Schadt C."/>
            <person name="Tuskan G."/>
            <person name="Grigoriev I."/>
            <person name="Martin F."/>
            <person name="Vilgalys R."/>
            <person name="Bonito G."/>
        </authorList>
    </citation>
    <scope>NUCLEOTIDE SEQUENCE [LARGE SCALE GENOMIC DNA]</scope>
    <source>
        <strain evidence="4 5">AG-77</strain>
    </source>
</reference>
<dbReference type="GO" id="GO:0005576">
    <property type="term" value="C:extracellular region"/>
    <property type="evidence" value="ECO:0007669"/>
    <property type="project" value="EnsemblFungi"/>
</dbReference>
<dbReference type="STRING" id="1314771.A0A197KC02"/>
<evidence type="ECO:0000313" key="4">
    <source>
        <dbReference type="EMBL" id="OAQ34216.1"/>
    </source>
</evidence>
<proteinExistence type="inferred from homology"/>
<dbReference type="EMBL" id="KV442018">
    <property type="protein sequence ID" value="OAQ34216.1"/>
    <property type="molecule type" value="Genomic_DNA"/>
</dbReference>
<gene>
    <name evidence="4" type="ORF">K457DRAFT_14613</name>
</gene>
<dbReference type="InterPro" id="IPR000582">
    <property type="entry name" value="Acyl-CoA-binding_protein"/>
</dbReference>
<dbReference type="GO" id="GO:0036042">
    <property type="term" value="F:long-chain fatty acyl-CoA binding"/>
    <property type="evidence" value="ECO:0007669"/>
    <property type="project" value="EnsemblFungi"/>
</dbReference>
<dbReference type="PANTHER" id="PTHR23310:SF62">
    <property type="entry name" value="ACYL-COA BINDING PROTEIN 1, ISOFORM A"/>
    <property type="match status" value="1"/>
</dbReference>
<feature type="domain" description="ACB" evidence="3">
    <location>
        <begin position="23"/>
        <end position="104"/>
    </location>
</feature>
<dbReference type="Gene3D" id="1.20.80.10">
    <property type="match status" value="1"/>
</dbReference>
<keyword evidence="2" id="KW-0446">Lipid-binding</keyword>